<dbReference type="Pfam" id="PF12974">
    <property type="entry name" value="Phosphonate-bd"/>
    <property type="match status" value="1"/>
</dbReference>
<dbReference type="EMBL" id="LWAJ01000241">
    <property type="protein sequence ID" value="KZL48485.1"/>
    <property type="molecule type" value="Genomic_DNA"/>
</dbReference>
<dbReference type="GO" id="GO:0055085">
    <property type="term" value="P:transmembrane transport"/>
    <property type="evidence" value="ECO:0007669"/>
    <property type="project" value="InterPro"/>
</dbReference>
<protein>
    <submittedName>
        <fullName evidence="3">Phosphonate ABC transporter substrate-binding protein</fullName>
    </submittedName>
</protein>
<dbReference type="CDD" id="cd01071">
    <property type="entry name" value="PBP2_PhnD_like"/>
    <property type="match status" value="1"/>
</dbReference>
<reference evidence="3 4" key="1">
    <citation type="submission" date="2016-04" db="EMBL/GenBank/DDBJ databases">
        <title>Draft Genome Assembly of the Bloom-forming Cyanobacterium Nodularia spumigena Strain CENA596 in Shrimp Production Ponds.</title>
        <authorList>
            <person name="Popin R.V."/>
            <person name="Rigonato J."/>
            <person name="Abreu V.A."/>
            <person name="Andreote A.P."/>
            <person name="Silveira S.B."/>
            <person name="Odebrecht C."/>
            <person name="Fiore M.F."/>
        </authorList>
    </citation>
    <scope>NUCLEOTIDE SEQUENCE [LARGE SCALE GENOMIC DNA]</scope>
    <source>
        <strain evidence="3 4">CENA596</strain>
    </source>
</reference>
<dbReference type="RefSeq" id="WP_006194182.1">
    <property type="nucleotide sequence ID" value="NZ_CAWMRI010000241.1"/>
</dbReference>
<dbReference type="OrthoDB" id="9781943at2"/>
<evidence type="ECO:0000256" key="1">
    <source>
        <dbReference type="ARBA" id="ARBA00007162"/>
    </source>
</evidence>
<dbReference type="PANTHER" id="PTHR35841">
    <property type="entry name" value="PHOSPHONATES-BINDING PERIPLASMIC PROTEIN"/>
    <property type="match status" value="1"/>
</dbReference>
<accession>A0A161VNP0</accession>
<dbReference type="GO" id="GO:0015716">
    <property type="term" value="P:organic phosphonate transport"/>
    <property type="evidence" value="ECO:0007669"/>
    <property type="project" value="InterPro"/>
</dbReference>
<evidence type="ECO:0000256" key="2">
    <source>
        <dbReference type="ARBA" id="ARBA00022729"/>
    </source>
</evidence>
<dbReference type="NCBIfam" id="TIGR01098">
    <property type="entry name" value="3A0109s03R"/>
    <property type="match status" value="1"/>
</dbReference>
<dbReference type="Gene3D" id="3.40.190.10">
    <property type="entry name" value="Periplasmic binding protein-like II"/>
    <property type="match status" value="2"/>
</dbReference>
<dbReference type="PROSITE" id="PS51257">
    <property type="entry name" value="PROKAR_LIPOPROTEIN"/>
    <property type="match status" value="1"/>
</dbReference>
<name>A0A161VNP0_NODSP</name>
<dbReference type="PANTHER" id="PTHR35841:SF1">
    <property type="entry name" value="PHOSPHONATES-BINDING PERIPLASMIC PROTEIN"/>
    <property type="match status" value="1"/>
</dbReference>
<dbReference type="InterPro" id="IPR017797">
    <property type="entry name" value="Phosphnate-bd"/>
</dbReference>
<sequence length="304" mass="33283">MVVSRRNPLLLGIAVVLIGAISSCALLNSNSQKENLADNDKEIVLGLIPAESNEEVVAQFEPMRAYMEKKIGRPITMFTATDYAGIVEAMRRGRVDIAWFGALSYIMAEQEAGAEAFAVGVPESGDSTYNGIMMVPADSDIQSIKDLEGKNVAFVDPASTSGGLVPSFMVKQTFNRDPQEVFGRLTYAGSHDAAMLAVRNKSVDAAASHTVIYQTMIDRGLITEQTNRIIAKSAPIPGPPLTYRRDLDDKLKTQIRETILNAHNDIDVTGFGKLARYEVATPDDYNPIREMIKTLGLKREEILK</sequence>
<dbReference type="Proteomes" id="UP000076555">
    <property type="component" value="Unassembled WGS sequence"/>
</dbReference>
<evidence type="ECO:0000313" key="4">
    <source>
        <dbReference type="Proteomes" id="UP000076555"/>
    </source>
</evidence>
<proteinExistence type="inferred from homology"/>
<dbReference type="GeneID" id="78015875"/>
<comment type="caution">
    <text evidence="3">The sequence shown here is derived from an EMBL/GenBank/DDBJ whole genome shotgun (WGS) entry which is preliminary data.</text>
</comment>
<dbReference type="AlphaFoldDB" id="A0A161VNP0"/>
<evidence type="ECO:0000313" key="3">
    <source>
        <dbReference type="EMBL" id="KZL48485.1"/>
    </source>
</evidence>
<comment type="similarity">
    <text evidence="1">Belongs to the phosphate/phosphite/phosphonate binding protein family.</text>
</comment>
<dbReference type="SUPFAM" id="SSF53850">
    <property type="entry name" value="Periplasmic binding protein-like II"/>
    <property type="match status" value="1"/>
</dbReference>
<dbReference type="InterPro" id="IPR005770">
    <property type="entry name" value="PhnD"/>
</dbReference>
<keyword evidence="2" id="KW-0732">Signal</keyword>
<organism evidence="3 4">
    <name type="scientific">Nodularia spumigena CENA596</name>
    <dbReference type="NCBI Taxonomy" id="1819295"/>
    <lineage>
        <taxon>Bacteria</taxon>
        <taxon>Bacillati</taxon>
        <taxon>Cyanobacteriota</taxon>
        <taxon>Cyanophyceae</taxon>
        <taxon>Nostocales</taxon>
        <taxon>Nodulariaceae</taxon>
        <taxon>Nodularia</taxon>
    </lineage>
</organism>
<dbReference type="NCBIfam" id="TIGR03431">
    <property type="entry name" value="PhnD"/>
    <property type="match status" value="1"/>
</dbReference>
<dbReference type="GO" id="GO:0043190">
    <property type="term" value="C:ATP-binding cassette (ABC) transporter complex"/>
    <property type="evidence" value="ECO:0007669"/>
    <property type="project" value="InterPro"/>
</dbReference>
<gene>
    <name evidence="3" type="ORF">A2T98_17775</name>
</gene>